<accession>A0A6G1KI17</accession>
<keyword evidence="2" id="KW-1185">Reference proteome</keyword>
<dbReference type="EMBL" id="MU005766">
    <property type="protein sequence ID" value="KAF2712556.1"/>
    <property type="molecule type" value="Genomic_DNA"/>
</dbReference>
<evidence type="ECO:0000313" key="1">
    <source>
        <dbReference type="EMBL" id="KAF2712556.1"/>
    </source>
</evidence>
<protein>
    <submittedName>
        <fullName evidence="1">Uncharacterized protein</fullName>
    </submittedName>
</protein>
<evidence type="ECO:0000313" key="2">
    <source>
        <dbReference type="Proteomes" id="UP000799428"/>
    </source>
</evidence>
<sequence>MHEMGQILYGKSKQDLCHSGLMKPWFAYTLIIHPNLRAQVSKVETFSPLLILFQSDAYKTLPPIKFSILKDTDGLTRHSARVLAQGRKMITGAEIAAPIDNRLPYRKRWPILPVLPLVYQHASPCTRFPHLPGKLEQWEHYTPLVCIVDKIGIDVEGVVHDVTVTHRYSLGQHPTVENLHQPQSRFSP</sequence>
<name>A0A6G1KI17_9PLEO</name>
<proteinExistence type="predicted"/>
<organism evidence="1 2">
    <name type="scientific">Pleomassaria siparia CBS 279.74</name>
    <dbReference type="NCBI Taxonomy" id="1314801"/>
    <lineage>
        <taxon>Eukaryota</taxon>
        <taxon>Fungi</taxon>
        <taxon>Dikarya</taxon>
        <taxon>Ascomycota</taxon>
        <taxon>Pezizomycotina</taxon>
        <taxon>Dothideomycetes</taxon>
        <taxon>Pleosporomycetidae</taxon>
        <taxon>Pleosporales</taxon>
        <taxon>Pleomassariaceae</taxon>
        <taxon>Pleomassaria</taxon>
    </lineage>
</organism>
<dbReference type="Proteomes" id="UP000799428">
    <property type="component" value="Unassembled WGS sequence"/>
</dbReference>
<dbReference type="OrthoDB" id="5351220at2759"/>
<gene>
    <name evidence="1" type="ORF">K504DRAFT_531632</name>
</gene>
<reference evidence="1" key="1">
    <citation type="journal article" date="2020" name="Stud. Mycol.">
        <title>101 Dothideomycetes genomes: a test case for predicting lifestyles and emergence of pathogens.</title>
        <authorList>
            <person name="Haridas S."/>
            <person name="Albert R."/>
            <person name="Binder M."/>
            <person name="Bloem J."/>
            <person name="Labutti K."/>
            <person name="Salamov A."/>
            <person name="Andreopoulos B."/>
            <person name="Baker S."/>
            <person name="Barry K."/>
            <person name="Bills G."/>
            <person name="Bluhm B."/>
            <person name="Cannon C."/>
            <person name="Castanera R."/>
            <person name="Culley D."/>
            <person name="Daum C."/>
            <person name="Ezra D."/>
            <person name="Gonzalez J."/>
            <person name="Henrissat B."/>
            <person name="Kuo A."/>
            <person name="Liang C."/>
            <person name="Lipzen A."/>
            <person name="Lutzoni F."/>
            <person name="Magnuson J."/>
            <person name="Mondo S."/>
            <person name="Nolan M."/>
            <person name="Ohm R."/>
            <person name="Pangilinan J."/>
            <person name="Park H.-J."/>
            <person name="Ramirez L."/>
            <person name="Alfaro M."/>
            <person name="Sun H."/>
            <person name="Tritt A."/>
            <person name="Yoshinaga Y."/>
            <person name="Zwiers L.-H."/>
            <person name="Turgeon B."/>
            <person name="Goodwin S."/>
            <person name="Spatafora J."/>
            <person name="Crous P."/>
            <person name="Grigoriev I."/>
        </authorList>
    </citation>
    <scope>NUCLEOTIDE SEQUENCE</scope>
    <source>
        <strain evidence="1">CBS 279.74</strain>
    </source>
</reference>
<dbReference type="AlphaFoldDB" id="A0A6G1KI17"/>